<keyword evidence="3" id="KW-1185">Reference proteome</keyword>
<feature type="compositionally biased region" description="Basic and acidic residues" evidence="1">
    <location>
        <begin position="62"/>
        <end position="75"/>
    </location>
</feature>
<sequence length="141" mass="15685">MVNSSQSRGPYNLPPGQREVDNMTYNPMADARPDNAAFDEDTDPDMHPVGARGADNQPTLRDYQKEDREAERSEETGTIPRGEVDELLSNTADDERNVRGYTRGNRVDAFKQERALDRAFDETGVSDAQPDVEIGAAVGRR</sequence>
<dbReference type="EMBL" id="ML122263">
    <property type="protein sequence ID" value="RPD61161.1"/>
    <property type="molecule type" value="Genomic_DNA"/>
</dbReference>
<evidence type="ECO:0000313" key="3">
    <source>
        <dbReference type="Proteomes" id="UP000313359"/>
    </source>
</evidence>
<organism evidence="2 3">
    <name type="scientific">Lentinus tigrinus ALCF2SS1-6</name>
    <dbReference type="NCBI Taxonomy" id="1328759"/>
    <lineage>
        <taxon>Eukaryota</taxon>
        <taxon>Fungi</taxon>
        <taxon>Dikarya</taxon>
        <taxon>Basidiomycota</taxon>
        <taxon>Agaricomycotina</taxon>
        <taxon>Agaricomycetes</taxon>
        <taxon>Polyporales</taxon>
        <taxon>Polyporaceae</taxon>
        <taxon>Lentinus</taxon>
    </lineage>
</organism>
<feature type="region of interest" description="Disordered" evidence="1">
    <location>
        <begin position="1"/>
        <end position="100"/>
    </location>
</feature>
<gene>
    <name evidence="2" type="ORF">L227DRAFT_652919</name>
</gene>
<reference evidence="2" key="1">
    <citation type="journal article" date="2018" name="Genome Biol. Evol.">
        <title>Genomics and development of Lentinus tigrinus, a white-rot wood-decaying mushroom with dimorphic fruiting bodies.</title>
        <authorList>
            <person name="Wu B."/>
            <person name="Xu Z."/>
            <person name="Knudson A."/>
            <person name="Carlson A."/>
            <person name="Chen N."/>
            <person name="Kovaka S."/>
            <person name="LaButti K."/>
            <person name="Lipzen A."/>
            <person name="Pennachio C."/>
            <person name="Riley R."/>
            <person name="Schakwitz W."/>
            <person name="Umezawa K."/>
            <person name="Ohm R.A."/>
            <person name="Grigoriev I.V."/>
            <person name="Nagy L.G."/>
            <person name="Gibbons J."/>
            <person name="Hibbett D."/>
        </authorList>
    </citation>
    <scope>NUCLEOTIDE SEQUENCE [LARGE SCALE GENOMIC DNA]</scope>
    <source>
        <strain evidence="2">ALCF2SS1-6</strain>
    </source>
</reference>
<protein>
    <submittedName>
        <fullName evidence="2">Uncharacterized protein</fullName>
    </submittedName>
</protein>
<evidence type="ECO:0000256" key="1">
    <source>
        <dbReference type="SAM" id="MobiDB-lite"/>
    </source>
</evidence>
<proteinExistence type="predicted"/>
<dbReference type="AlphaFoldDB" id="A0A5C2SBV3"/>
<name>A0A5C2SBV3_9APHY</name>
<accession>A0A5C2SBV3</accession>
<dbReference type="OrthoDB" id="3146826at2759"/>
<evidence type="ECO:0000313" key="2">
    <source>
        <dbReference type="EMBL" id="RPD61161.1"/>
    </source>
</evidence>
<dbReference type="Proteomes" id="UP000313359">
    <property type="component" value="Unassembled WGS sequence"/>
</dbReference>